<evidence type="ECO:0000256" key="1">
    <source>
        <dbReference type="SAM" id="Phobius"/>
    </source>
</evidence>
<keyword evidence="3" id="KW-1185">Reference proteome</keyword>
<sequence length="62" mass="6393">MSLDFGIVIFAIGFVFAGLATISFKIRAIANKPAWGGITLPFGVIGFIALAIGVIIIAANRG</sequence>
<keyword evidence="1" id="KW-0812">Transmembrane</keyword>
<protein>
    <submittedName>
        <fullName evidence="2">Uncharacterized protein</fullName>
    </submittedName>
</protein>
<evidence type="ECO:0000313" key="3">
    <source>
        <dbReference type="Proteomes" id="UP000298021"/>
    </source>
</evidence>
<gene>
    <name evidence="2" type="ORF">EGT49_07430</name>
</gene>
<dbReference type="RefSeq" id="WP_135373006.1">
    <property type="nucleotide sequence ID" value="NZ_RKLY01000017.1"/>
</dbReference>
<accession>A0A4Z0JIR7</accession>
<dbReference type="EMBL" id="RKLY01000017">
    <property type="protein sequence ID" value="TGD22882.1"/>
    <property type="molecule type" value="Genomic_DNA"/>
</dbReference>
<name>A0A4Z0JIR7_9LACO</name>
<keyword evidence="1" id="KW-1133">Transmembrane helix</keyword>
<keyword evidence="1" id="KW-0472">Membrane</keyword>
<reference evidence="2 3" key="1">
    <citation type="submission" date="2018-10" db="EMBL/GenBank/DDBJ databases">
        <title>Lactobacillus sp. R7 and Lactobacillus sp. R19 isolated from fermented mustard green product of Taiwan.</title>
        <authorList>
            <person name="Lin S.-T."/>
        </authorList>
    </citation>
    <scope>NUCLEOTIDE SEQUENCE [LARGE SCALE GENOMIC DNA]</scope>
    <source>
        <strain evidence="2 3">BCRC 81127</strain>
    </source>
</reference>
<organism evidence="2 3">
    <name type="scientific">Companilactobacillus suantsaicola</name>
    <dbReference type="NCBI Taxonomy" id="2487723"/>
    <lineage>
        <taxon>Bacteria</taxon>
        <taxon>Bacillati</taxon>
        <taxon>Bacillota</taxon>
        <taxon>Bacilli</taxon>
        <taxon>Lactobacillales</taxon>
        <taxon>Lactobacillaceae</taxon>
        <taxon>Companilactobacillus</taxon>
    </lineage>
</organism>
<dbReference type="Proteomes" id="UP000298021">
    <property type="component" value="Unassembled WGS sequence"/>
</dbReference>
<dbReference type="AlphaFoldDB" id="A0A4Z0JIR7"/>
<feature type="transmembrane region" description="Helical" evidence="1">
    <location>
        <begin position="38"/>
        <end position="59"/>
    </location>
</feature>
<evidence type="ECO:0000313" key="2">
    <source>
        <dbReference type="EMBL" id="TGD22882.1"/>
    </source>
</evidence>
<comment type="caution">
    <text evidence="2">The sequence shown here is derived from an EMBL/GenBank/DDBJ whole genome shotgun (WGS) entry which is preliminary data.</text>
</comment>
<feature type="transmembrane region" description="Helical" evidence="1">
    <location>
        <begin position="6"/>
        <end position="26"/>
    </location>
</feature>
<proteinExistence type="predicted"/>